<evidence type="ECO:0000256" key="1">
    <source>
        <dbReference type="SAM" id="MobiDB-lite"/>
    </source>
</evidence>
<reference evidence="2" key="1">
    <citation type="submission" date="2017-09" db="EMBL/GenBank/DDBJ databases">
        <title>Complete Genome Sequence of ansamitocin-producing Bacterium Actinosynnema pretiosum X47.</title>
        <authorList>
            <person name="Cao G."/>
            <person name="Zong G."/>
            <person name="Zhong C."/>
            <person name="Fu J."/>
        </authorList>
    </citation>
    <scope>NUCLEOTIDE SEQUENCE [LARGE SCALE GENOMIC DNA]</scope>
    <source>
        <strain evidence="2">X47</strain>
    </source>
</reference>
<name>A0A290YZD4_9PSEU</name>
<sequence length="169" mass="17999">MAPVPGGRFPTPRTVAEGRDDGVDPVVALPKLLRLAQARATWLADRLAEQVEWGGVGGVVGEVVVAGPEGLPTRTGEYVRALADLEFRERQAVERLSRDMIKLDLEARAGRNDAASGALIVAALRAFAEELGVPWESEGTRRAAREAVLAVRRQAGYERPGAADHGQGA</sequence>
<gene>
    <name evidence="2" type="ORF">CNX65_01390</name>
</gene>
<organism evidence="2 3">
    <name type="scientific">Actinosynnema pretiosum</name>
    <dbReference type="NCBI Taxonomy" id="42197"/>
    <lineage>
        <taxon>Bacteria</taxon>
        <taxon>Bacillati</taxon>
        <taxon>Actinomycetota</taxon>
        <taxon>Actinomycetes</taxon>
        <taxon>Pseudonocardiales</taxon>
        <taxon>Pseudonocardiaceae</taxon>
        <taxon>Actinosynnema</taxon>
    </lineage>
</organism>
<evidence type="ECO:0000313" key="3">
    <source>
        <dbReference type="Proteomes" id="UP000218505"/>
    </source>
</evidence>
<evidence type="ECO:0000313" key="2">
    <source>
        <dbReference type="EMBL" id="ATE52107.1"/>
    </source>
</evidence>
<dbReference type="KEGG" id="apre:CNX65_01390"/>
<accession>A0A290YZD4</accession>
<protein>
    <submittedName>
        <fullName evidence="2">Uncharacterized protein</fullName>
    </submittedName>
</protein>
<dbReference type="AlphaFoldDB" id="A0A290YZD4"/>
<dbReference type="EMBL" id="CP023445">
    <property type="protein sequence ID" value="ATE52107.1"/>
    <property type="molecule type" value="Genomic_DNA"/>
</dbReference>
<keyword evidence="3" id="KW-1185">Reference proteome</keyword>
<feature type="region of interest" description="Disordered" evidence="1">
    <location>
        <begin position="1"/>
        <end position="21"/>
    </location>
</feature>
<dbReference type="Proteomes" id="UP000218505">
    <property type="component" value="Chromosome"/>
</dbReference>
<proteinExistence type="predicted"/>